<comment type="caution">
    <text evidence="8">The sequence shown here is derived from an EMBL/GenBank/DDBJ whole genome shotgun (WGS) entry which is preliminary data.</text>
</comment>
<evidence type="ECO:0000313" key="9">
    <source>
        <dbReference type="Proteomes" id="UP001240164"/>
    </source>
</evidence>
<evidence type="ECO:0000256" key="4">
    <source>
        <dbReference type="ARBA" id="ARBA00022692"/>
    </source>
</evidence>
<dbReference type="AlphaFoldDB" id="A0ABD5AKL0"/>
<feature type="transmembrane region" description="Helical" evidence="7">
    <location>
        <begin position="53"/>
        <end position="74"/>
    </location>
</feature>
<evidence type="ECO:0000256" key="6">
    <source>
        <dbReference type="ARBA" id="ARBA00023136"/>
    </source>
</evidence>
<feature type="transmembrane region" description="Helical" evidence="7">
    <location>
        <begin position="12"/>
        <end position="33"/>
    </location>
</feature>
<dbReference type="PANTHER" id="PTHR33452">
    <property type="entry name" value="OXIDOREDUCTASE CATD-RELATED"/>
    <property type="match status" value="1"/>
</dbReference>
<keyword evidence="4 7" id="KW-0812">Transmembrane</keyword>
<name>A0ABD5AKL0_ACICA</name>
<evidence type="ECO:0000313" key="8">
    <source>
        <dbReference type="EMBL" id="MDP9802896.1"/>
    </source>
</evidence>
<dbReference type="RefSeq" id="WP_016138644.1">
    <property type="nucleotide sequence ID" value="NZ_CP088954.1"/>
</dbReference>
<proteinExistence type="inferred from homology"/>
<evidence type="ECO:0000256" key="2">
    <source>
        <dbReference type="ARBA" id="ARBA00006679"/>
    </source>
</evidence>
<comment type="similarity">
    <text evidence="2">Belongs to the DoxX family.</text>
</comment>
<dbReference type="InterPro" id="IPR032808">
    <property type="entry name" value="DoxX"/>
</dbReference>
<protein>
    <submittedName>
        <fullName evidence="8">Oxidoreductase</fullName>
    </submittedName>
</protein>
<gene>
    <name evidence="8" type="ORF">J2771_001150</name>
</gene>
<evidence type="ECO:0000256" key="1">
    <source>
        <dbReference type="ARBA" id="ARBA00004651"/>
    </source>
</evidence>
<dbReference type="Proteomes" id="UP001240164">
    <property type="component" value="Unassembled WGS sequence"/>
</dbReference>
<accession>A0ABD5AKL0</accession>
<keyword evidence="6 7" id="KW-0472">Membrane</keyword>
<organism evidence="8 9">
    <name type="scientific">Acinetobacter calcoaceticus</name>
    <dbReference type="NCBI Taxonomy" id="471"/>
    <lineage>
        <taxon>Bacteria</taxon>
        <taxon>Pseudomonadati</taxon>
        <taxon>Pseudomonadota</taxon>
        <taxon>Gammaproteobacteria</taxon>
        <taxon>Moraxellales</taxon>
        <taxon>Moraxellaceae</taxon>
        <taxon>Acinetobacter</taxon>
        <taxon>Acinetobacter calcoaceticus/baumannii complex</taxon>
    </lineage>
</organism>
<dbReference type="PANTHER" id="PTHR33452:SF1">
    <property type="entry name" value="INNER MEMBRANE PROTEIN YPHA-RELATED"/>
    <property type="match status" value="1"/>
</dbReference>
<sequence>MNNLQYFELKSARSILLLLARVLLVALFLISGIPKLIGFEGTVGYMQSLHTPLPVLAAAIAVAMEVGGSLLIVLGFFTRPVALIFALYTLGTAIIGHAYWNMTGDAVHPNMINFYKNISIIGGFILLAFTGPGTISLDKK</sequence>
<feature type="transmembrane region" description="Helical" evidence="7">
    <location>
        <begin position="120"/>
        <end position="137"/>
    </location>
</feature>
<reference evidence="8 9" key="1">
    <citation type="submission" date="2023-07" db="EMBL/GenBank/DDBJ databases">
        <title>Sorghum-associated microbial communities from plants grown in Nebraska, USA.</title>
        <authorList>
            <person name="Schachtman D."/>
        </authorList>
    </citation>
    <scope>NUCLEOTIDE SEQUENCE [LARGE SCALE GENOMIC DNA]</scope>
    <source>
        <strain evidence="8 9">CC146</strain>
    </source>
</reference>
<evidence type="ECO:0000256" key="7">
    <source>
        <dbReference type="SAM" id="Phobius"/>
    </source>
</evidence>
<keyword evidence="5 7" id="KW-1133">Transmembrane helix</keyword>
<comment type="subcellular location">
    <subcellularLocation>
        <location evidence="1">Cell membrane</location>
        <topology evidence="1">Multi-pass membrane protein</topology>
    </subcellularLocation>
</comment>
<feature type="transmembrane region" description="Helical" evidence="7">
    <location>
        <begin position="81"/>
        <end position="100"/>
    </location>
</feature>
<dbReference type="EMBL" id="JAUSQP010000001">
    <property type="protein sequence ID" value="MDP9802896.1"/>
    <property type="molecule type" value="Genomic_DNA"/>
</dbReference>
<dbReference type="Pfam" id="PF07681">
    <property type="entry name" value="DoxX"/>
    <property type="match status" value="1"/>
</dbReference>
<dbReference type="GO" id="GO:0005886">
    <property type="term" value="C:plasma membrane"/>
    <property type="evidence" value="ECO:0007669"/>
    <property type="project" value="UniProtKB-SubCell"/>
</dbReference>
<evidence type="ECO:0000256" key="5">
    <source>
        <dbReference type="ARBA" id="ARBA00022989"/>
    </source>
</evidence>
<keyword evidence="3" id="KW-1003">Cell membrane</keyword>
<dbReference type="InterPro" id="IPR051907">
    <property type="entry name" value="DoxX-like_oxidoreductase"/>
</dbReference>
<evidence type="ECO:0000256" key="3">
    <source>
        <dbReference type="ARBA" id="ARBA00022475"/>
    </source>
</evidence>